<proteinExistence type="inferred from homology"/>
<evidence type="ECO:0000256" key="1">
    <source>
        <dbReference type="ARBA" id="ARBA00009067"/>
    </source>
</evidence>
<evidence type="ECO:0000256" key="2">
    <source>
        <dbReference type="SAM" id="Phobius"/>
    </source>
</evidence>
<dbReference type="InterPro" id="IPR003675">
    <property type="entry name" value="Rce1/LyrA-like_dom"/>
</dbReference>
<feature type="transmembrane region" description="Helical" evidence="2">
    <location>
        <begin position="40"/>
        <end position="60"/>
    </location>
</feature>
<feature type="transmembrane region" description="Helical" evidence="2">
    <location>
        <begin position="154"/>
        <end position="174"/>
    </location>
</feature>
<dbReference type="Proteomes" id="UP000014244">
    <property type="component" value="Unassembled WGS sequence"/>
</dbReference>
<organism evidence="4 5">
    <name type="scientific">Lacticaseibacillus paracasei subsp. paracasei Lpp41</name>
    <dbReference type="NCBI Taxonomy" id="1256208"/>
    <lineage>
        <taxon>Bacteria</taxon>
        <taxon>Bacillati</taxon>
        <taxon>Bacillota</taxon>
        <taxon>Bacilli</taxon>
        <taxon>Lactobacillales</taxon>
        <taxon>Lactobacillaceae</taxon>
        <taxon>Lacticaseibacillus</taxon>
    </lineage>
</organism>
<reference evidence="4 5" key="1">
    <citation type="journal article" date="2013" name="PLoS ONE">
        <title>Lactobacillus paracasei comparative genomics: towards species pan-genome definition and exploitation of diversity.</title>
        <authorList>
            <person name="Smokvina T."/>
            <person name="Wels M."/>
            <person name="Polka J."/>
            <person name="Chervaux C."/>
            <person name="Brisse S."/>
            <person name="Boekhorst J."/>
            <person name="van Hylckama Vlieg J.E."/>
            <person name="Siezen R.J."/>
        </authorList>
    </citation>
    <scope>NUCLEOTIDE SEQUENCE [LARGE SCALE GENOMIC DNA]</scope>
    <source>
        <strain evidence="4 5">Lpp41</strain>
    </source>
</reference>
<dbReference type="GO" id="GO:0006508">
    <property type="term" value="P:proteolysis"/>
    <property type="evidence" value="ECO:0007669"/>
    <property type="project" value="UniProtKB-KW"/>
</dbReference>
<dbReference type="PANTHER" id="PTHR36435">
    <property type="entry name" value="SLR1288 PROTEIN"/>
    <property type="match status" value="1"/>
</dbReference>
<dbReference type="EMBL" id="ANKE01000039">
    <property type="protein sequence ID" value="EPC76173.1"/>
    <property type="molecule type" value="Genomic_DNA"/>
</dbReference>
<evidence type="ECO:0000313" key="5">
    <source>
        <dbReference type="Proteomes" id="UP000014244"/>
    </source>
</evidence>
<feature type="transmembrane region" description="Helical" evidence="2">
    <location>
        <begin position="208"/>
        <end position="225"/>
    </location>
</feature>
<protein>
    <submittedName>
        <fullName evidence="4">CAAX amino terminal protease self-immunity family protein</fullName>
    </submittedName>
</protein>
<comment type="caution">
    <text evidence="4">The sequence shown here is derived from an EMBL/GenBank/DDBJ whole genome shotgun (WGS) entry which is preliminary data.</text>
</comment>
<feature type="transmembrane region" description="Helical" evidence="2">
    <location>
        <begin position="180"/>
        <end position="199"/>
    </location>
</feature>
<keyword evidence="2" id="KW-1133">Transmembrane helix</keyword>
<keyword evidence="2" id="KW-0812">Transmembrane</keyword>
<name>A0A829HAY3_LACPA</name>
<sequence>MKTNRESLSKRIGYMVLMYFLGALPLFFLMVIPYQKNSVIVFLLVLAYFLASALIIYIAYRFVHKYSHNNVLETIELSDLFYVVGGYVFILISNGVLAALNHTIYHQSDTSNNLVFEKSLLQSNILIITLFIIQLVVIGPIIEELIYRGMLFNLFFSSNKTLIKICLSSILFASSHGGNTIFGFLIYVFIGFSFAIVYAKTGKLQNSIAVHIITNAVATVSIFILN</sequence>
<dbReference type="PANTHER" id="PTHR36435:SF1">
    <property type="entry name" value="CAAX AMINO TERMINAL PROTEASE FAMILY PROTEIN"/>
    <property type="match status" value="1"/>
</dbReference>
<gene>
    <name evidence="4" type="ORF">Lpp41_00655</name>
</gene>
<keyword evidence="4" id="KW-0645">Protease</keyword>
<keyword evidence="4" id="KW-0378">Hydrolase</keyword>
<dbReference type="GO" id="GO:0080120">
    <property type="term" value="P:CAAX-box protein maturation"/>
    <property type="evidence" value="ECO:0007669"/>
    <property type="project" value="UniProtKB-ARBA"/>
</dbReference>
<feature type="transmembrane region" description="Helical" evidence="2">
    <location>
        <begin position="120"/>
        <end position="142"/>
    </location>
</feature>
<accession>A0A829HAY3</accession>
<dbReference type="Pfam" id="PF02517">
    <property type="entry name" value="Rce1-like"/>
    <property type="match status" value="1"/>
</dbReference>
<feature type="transmembrane region" description="Helical" evidence="2">
    <location>
        <begin position="80"/>
        <end position="100"/>
    </location>
</feature>
<dbReference type="InterPro" id="IPR052710">
    <property type="entry name" value="CAAX_protease"/>
</dbReference>
<feature type="transmembrane region" description="Helical" evidence="2">
    <location>
        <begin position="12"/>
        <end position="34"/>
    </location>
</feature>
<comment type="similarity">
    <text evidence="1">Belongs to the UPF0177 family.</text>
</comment>
<evidence type="ECO:0000313" key="4">
    <source>
        <dbReference type="EMBL" id="EPC76173.1"/>
    </source>
</evidence>
<dbReference type="GO" id="GO:0004175">
    <property type="term" value="F:endopeptidase activity"/>
    <property type="evidence" value="ECO:0007669"/>
    <property type="project" value="UniProtKB-ARBA"/>
</dbReference>
<feature type="domain" description="CAAX prenyl protease 2/Lysostaphin resistance protein A-like" evidence="3">
    <location>
        <begin position="129"/>
        <end position="217"/>
    </location>
</feature>
<evidence type="ECO:0000259" key="3">
    <source>
        <dbReference type="Pfam" id="PF02517"/>
    </source>
</evidence>
<dbReference type="AlphaFoldDB" id="A0A829HAY3"/>
<keyword evidence="2" id="KW-0472">Membrane</keyword>